<dbReference type="EMBL" id="JAIWYP010000008">
    <property type="protein sequence ID" value="KAH3785371.1"/>
    <property type="molecule type" value="Genomic_DNA"/>
</dbReference>
<dbReference type="AlphaFoldDB" id="A0A9D4ETB4"/>
<gene>
    <name evidence="1" type="ORF">DPMN_163459</name>
</gene>
<reference evidence="1" key="2">
    <citation type="submission" date="2020-11" db="EMBL/GenBank/DDBJ databases">
        <authorList>
            <person name="McCartney M.A."/>
            <person name="Auch B."/>
            <person name="Kono T."/>
            <person name="Mallez S."/>
            <person name="Becker A."/>
            <person name="Gohl D.M."/>
            <person name="Silverstein K.A.T."/>
            <person name="Koren S."/>
            <person name="Bechman K.B."/>
            <person name="Herman A."/>
            <person name="Abrahante J.E."/>
            <person name="Garbe J."/>
        </authorList>
    </citation>
    <scope>NUCLEOTIDE SEQUENCE</scope>
    <source>
        <strain evidence="1">Duluth1</strain>
        <tissue evidence="1">Whole animal</tissue>
    </source>
</reference>
<reference evidence="1" key="1">
    <citation type="journal article" date="2019" name="bioRxiv">
        <title>The Genome of the Zebra Mussel, Dreissena polymorpha: A Resource for Invasive Species Research.</title>
        <authorList>
            <person name="McCartney M.A."/>
            <person name="Auch B."/>
            <person name="Kono T."/>
            <person name="Mallez S."/>
            <person name="Zhang Y."/>
            <person name="Obille A."/>
            <person name="Becker A."/>
            <person name="Abrahante J.E."/>
            <person name="Garbe J."/>
            <person name="Badalamenti J.P."/>
            <person name="Herman A."/>
            <person name="Mangelson H."/>
            <person name="Liachko I."/>
            <person name="Sullivan S."/>
            <person name="Sone E.D."/>
            <person name="Koren S."/>
            <person name="Silverstein K.A.T."/>
            <person name="Beckman K.B."/>
            <person name="Gohl D.M."/>
        </authorList>
    </citation>
    <scope>NUCLEOTIDE SEQUENCE</scope>
    <source>
        <strain evidence="1">Duluth1</strain>
        <tissue evidence="1">Whole animal</tissue>
    </source>
</reference>
<accession>A0A9D4ETB4</accession>
<sequence>MERSQRTPYLLRYGNLKAKGYLCSKDGDGWAHKWGGRMEWAHKWGGFRGWKDGDGDGDGWAYKWEGGSEDGDGWAHKWGGSEDGWAHKWGGEDGWAQMGGGFRGWRWRSKDGDGDGDGWAHKWGEMLTGGAQTGRYVTLQKVTSGHFHPFAVSLSLSNQKTCYTHHQKMKH</sequence>
<keyword evidence="2" id="KW-1185">Reference proteome</keyword>
<proteinExistence type="predicted"/>
<organism evidence="1 2">
    <name type="scientific">Dreissena polymorpha</name>
    <name type="common">Zebra mussel</name>
    <name type="synonym">Mytilus polymorpha</name>
    <dbReference type="NCBI Taxonomy" id="45954"/>
    <lineage>
        <taxon>Eukaryota</taxon>
        <taxon>Metazoa</taxon>
        <taxon>Spiralia</taxon>
        <taxon>Lophotrochozoa</taxon>
        <taxon>Mollusca</taxon>
        <taxon>Bivalvia</taxon>
        <taxon>Autobranchia</taxon>
        <taxon>Heteroconchia</taxon>
        <taxon>Euheterodonta</taxon>
        <taxon>Imparidentia</taxon>
        <taxon>Neoheterodontei</taxon>
        <taxon>Myida</taxon>
        <taxon>Dreissenoidea</taxon>
        <taxon>Dreissenidae</taxon>
        <taxon>Dreissena</taxon>
    </lineage>
</organism>
<evidence type="ECO:0000313" key="2">
    <source>
        <dbReference type="Proteomes" id="UP000828390"/>
    </source>
</evidence>
<name>A0A9D4ETB4_DREPO</name>
<protein>
    <submittedName>
        <fullName evidence="1">Uncharacterized protein</fullName>
    </submittedName>
</protein>
<dbReference type="Proteomes" id="UP000828390">
    <property type="component" value="Unassembled WGS sequence"/>
</dbReference>
<comment type="caution">
    <text evidence="1">The sequence shown here is derived from an EMBL/GenBank/DDBJ whole genome shotgun (WGS) entry which is preliminary data.</text>
</comment>
<evidence type="ECO:0000313" key="1">
    <source>
        <dbReference type="EMBL" id="KAH3785371.1"/>
    </source>
</evidence>